<keyword evidence="9" id="KW-0418">Kinase</keyword>
<proteinExistence type="predicted"/>
<keyword evidence="6" id="KW-0723">Serine/threonine-protein kinase</keyword>
<organism evidence="16 17">
    <name type="scientific">Cercospora zeae-maydis SCOH1-5</name>
    <dbReference type="NCBI Taxonomy" id="717836"/>
    <lineage>
        <taxon>Eukaryota</taxon>
        <taxon>Fungi</taxon>
        <taxon>Dikarya</taxon>
        <taxon>Ascomycota</taxon>
        <taxon>Pezizomycotina</taxon>
        <taxon>Dothideomycetes</taxon>
        <taxon>Dothideomycetidae</taxon>
        <taxon>Mycosphaerellales</taxon>
        <taxon>Mycosphaerellaceae</taxon>
        <taxon>Cercospora</taxon>
    </lineage>
</organism>
<keyword evidence="8" id="KW-0547">Nucleotide-binding</keyword>
<evidence type="ECO:0000256" key="4">
    <source>
        <dbReference type="ARBA" id="ARBA00013948"/>
    </source>
</evidence>
<dbReference type="InterPro" id="IPR011009">
    <property type="entry name" value="Kinase-like_dom_sf"/>
</dbReference>
<evidence type="ECO:0000256" key="2">
    <source>
        <dbReference type="ARBA" id="ARBA00011534"/>
    </source>
</evidence>
<evidence type="ECO:0000256" key="3">
    <source>
        <dbReference type="ARBA" id="ARBA00012513"/>
    </source>
</evidence>
<dbReference type="SMART" id="SM00220">
    <property type="entry name" value="S_TKc"/>
    <property type="match status" value="1"/>
</dbReference>
<dbReference type="SUPFAM" id="SSF56112">
    <property type="entry name" value="Protein kinase-like (PK-like)"/>
    <property type="match status" value="1"/>
</dbReference>
<reference evidence="16" key="1">
    <citation type="journal article" date="2020" name="Stud. Mycol.">
        <title>101 Dothideomycetes genomes: a test case for predicting lifestyles and emergence of pathogens.</title>
        <authorList>
            <person name="Haridas S."/>
            <person name="Albert R."/>
            <person name="Binder M."/>
            <person name="Bloem J."/>
            <person name="Labutti K."/>
            <person name="Salamov A."/>
            <person name="Andreopoulos B."/>
            <person name="Baker S."/>
            <person name="Barry K."/>
            <person name="Bills G."/>
            <person name="Bluhm B."/>
            <person name="Cannon C."/>
            <person name="Castanera R."/>
            <person name="Culley D."/>
            <person name="Daum C."/>
            <person name="Ezra D."/>
            <person name="Gonzalez J."/>
            <person name="Henrissat B."/>
            <person name="Kuo A."/>
            <person name="Liang C."/>
            <person name="Lipzen A."/>
            <person name="Lutzoni F."/>
            <person name="Magnuson J."/>
            <person name="Mondo S."/>
            <person name="Nolan M."/>
            <person name="Ohm R."/>
            <person name="Pangilinan J."/>
            <person name="Park H.-J."/>
            <person name="Ramirez L."/>
            <person name="Alfaro M."/>
            <person name="Sun H."/>
            <person name="Tritt A."/>
            <person name="Yoshinaga Y."/>
            <person name="Zwiers L.-H."/>
            <person name="Turgeon B."/>
            <person name="Goodwin S."/>
            <person name="Spatafora J."/>
            <person name="Crous P."/>
            <person name="Grigoriev I."/>
        </authorList>
    </citation>
    <scope>NUCLEOTIDE SEQUENCE</scope>
    <source>
        <strain evidence="16">SCOH1-5</strain>
    </source>
</reference>
<comment type="catalytic activity">
    <reaction evidence="14">
        <text>L-seryl-[protein] + ATP = O-phospho-L-seryl-[protein] + ADP + H(+)</text>
        <dbReference type="Rhea" id="RHEA:17989"/>
        <dbReference type="Rhea" id="RHEA-COMP:9863"/>
        <dbReference type="Rhea" id="RHEA-COMP:11604"/>
        <dbReference type="ChEBI" id="CHEBI:15378"/>
        <dbReference type="ChEBI" id="CHEBI:29999"/>
        <dbReference type="ChEBI" id="CHEBI:30616"/>
        <dbReference type="ChEBI" id="CHEBI:83421"/>
        <dbReference type="ChEBI" id="CHEBI:456216"/>
        <dbReference type="EC" id="2.7.11.1"/>
    </reaction>
</comment>
<name>A0A6A6FF50_9PEZI</name>
<keyword evidence="7" id="KW-0808">Transferase</keyword>
<feature type="domain" description="Protein kinase" evidence="15">
    <location>
        <begin position="1"/>
        <end position="156"/>
    </location>
</feature>
<comment type="function">
    <text evidence="1">Component of the EKC/KEOPS complex that is required for the formation of a threonylcarbamoyl group on adenosine at position 37 (t(6)A37) in tRNAs that read codons beginning with adenine. The complex is probably involved in the transfer of the threonylcarbamoyl moiety of threonylcarbamoyl-AMP (TC-AMP) to the N6 group of A37. BUD32 has ATPase activity in the context of the EKC/KEOPS complex and likely plays a supporting role to the catalytic subunit KAE1. The EKC/KEOPS complex also promotes both telomere uncapping and telomere elongation. The complex is required for efficient recruitment of transcriptional coactivators.</text>
</comment>
<dbReference type="InterPro" id="IPR008266">
    <property type="entry name" value="Tyr_kinase_AS"/>
</dbReference>
<sequence>LIIDYIENGTLRDYLRAYKHISRSQLHCWILAMAEGLEMLHIHNILHCDFTPANMLLNSSLGLKIADFGCSTINGTTSSGAAGVRFRPCQDWRKLPAKDDDLFALGSSIYEVLTGKPPFEDISSDQVHRLHELRQFADLTGLNMADIIRDCWLRKA</sequence>
<evidence type="ECO:0000256" key="11">
    <source>
        <dbReference type="ARBA" id="ARBA00030980"/>
    </source>
</evidence>
<evidence type="ECO:0000256" key="9">
    <source>
        <dbReference type="ARBA" id="ARBA00022777"/>
    </source>
</evidence>
<dbReference type="PANTHER" id="PTHR43671">
    <property type="entry name" value="SERINE/THREONINE-PROTEIN KINASE NEK"/>
    <property type="match status" value="1"/>
</dbReference>
<evidence type="ECO:0000256" key="10">
    <source>
        <dbReference type="ARBA" id="ARBA00022840"/>
    </source>
</evidence>
<comment type="catalytic activity">
    <reaction evidence="13">
        <text>L-threonyl-[protein] + ATP = O-phospho-L-threonyl-[protein] + ADP + H(+)</text>
        <dbReference type="Rhea" id="RHEA:46608"/>
        <dbReference type="Rhea" id="RHEA-COMP:11060"/>
        <dbReference type="Rhea" id="RHEA-COMP:11605"/>
        <dbReference type="ChEBI" id="CHEBI:15378"/>
        <dbReference type="ChEBI" id="CHEBI:30013"/>
        <dbReference type="ChEBI" id="CHEBI:30616"/>
        <dbReference type="ChEBI" id="CHEBI:61977"/>
        <dbReference type="ChEBI" id="CHEBI:456216"/>
        <dbReference type="EC" id="2.7.11.1"/>
    </reaction>
</comment>
<evidence type="ECO:0000256" key="8">
    <source>
        <dbReference type="ARBA" id="ARBA00022741"/>
    </source>
</evidence>
<dbReference type="PROSITE" id="PS00109">
    <property type="entry name" value="PROTEIN_KINASE_TYR"/>
    <property type="match status" value="1"/>
</dbReference>
<keyword evidence="17" id="KW-1185">Reference proteome</keyword>
<dbReference type="Gene3D" id="1.10.510.10">
    <property type="entry name" value="Transferase(Phosphotransferase) domain 1"/>
    <property type="match status" value="1"/>
</dbReference>
<dbReference type="EMBL" id="ML992674">
    <property type="protein sequence ID" value="KAF2211868.1"/>
    <property type="molecule type" value="Genomic_DNA"/>
</dbReference>
<comment type="subunit">
    <text evidence="2">Component of the EKC/KEOPS complex composed of at least BUD32, CGI121, GON7, KAE1 and PCC1; the whole complex dimerizes.</text>
</comment>
<evidence type="ECO:0000256" key="13">
    <source>
        <dbReference type="ARBA" id="ARBA00047899"/>
    </source>
</evidence>
<gene>
    <name evidence="16" type="ORF">CERZMDRAFT_42262</name>
</gene>
<dbReference type="GO" id="GO:0005524">
    <property type="term" value="F:ATP binding"/>
    <property type="evidence" value="ECO:0007669"/>
    <property type="project" value="UniProtKB-KW"/>
</dbReference>
<dbReference type="AlphaFoldDB" id="A0A6A6FF50"/>
<dbReference type="InterPro" id="IPR050660">
    <property type="entry name" value="NEK_Ser/Thr_kinase"/>
</dbReference>
<feature type="non-terminal residue" evidence="16">
    <location>
        <position position="1"/>
    </location>
</feature>
<protein>
    <recommendedName>
        <fullName evidence="5">EKC/KEOPS complex subunit BUD32</fullName>
        <ecNumber evidence="3">2.7.11.1</ecNumber>
    </recommendedName>
    <alternativeName>
        <fullName evidence="11 12">Atypical Serine/threonine protein kinase BUD32</fullName>
    </alternativeName>
    <alternativeName>
        <fullName evidence="4">EKC/KEOPS complex subunit bud32</fullName>
    </alternativeName>
</protein>
<dbReference type="PROSITE" id="PS50011">
    <property type="entry name" value="PROTEIN_KINASE_DOM"/>
    <property type="match status" value="1"/>
</dbReference>
<dbReference type="InterPro" id="IPR000719">
    <property type="entry name" value="Prot_kinase_dom"/>
</dbReference>
<dbReference type="Proteomes" id="UP000799539">
    <property type="component" value="Unassembled WGS sequence"/>
</dbReference>
<evidence type="ECO:0000256" key="5">
    <source>
        <dbReference type="ARBA" id="ARBA00019973"/>
    </source>
</evidence>
<accession>A0A6A6FF50</accession>
<keyword evidence="10" id="KW-0067">ATP-binding</keyword>
<dbReference type="PANTHER" id="PTHR43671:SF98">
    <property type="entry name" value="SERINE_THREONINE-PROTEIN KINASE NEK11"/>
    <property type="match status" value="1"/>
</dbReference>
<dbReference type="EC" id="2.7.11.1" evidence="3"/>
<dbReference type="OrthoDB" id="1668230at2759"/>
<evidence type="ECO:0000256" key="12">
    <source>
        <dbReference type="ARBA" id="ARBA00033194"/>
    </source>
</evidence>
<evidence type="ECO:0000313" key="16">
    <source>
        <dbReference type="EMBL" id="KAF2211868.1"/>
    </source>
</evidence>
<evidence type="ECO:0000313" key="17">
    <source>
        <dbReference type="Proteomes" id="UP000799539"/>
    </source>
</evidence>
<dbReference type="GO" id="GO:0004674">
    <property type="term" value="F:protein serine/threonine kinase activity"/>
    <property type="evidence" value="ECO:0007669"/>
    <property type="project" value="UniProtKB-KW"/>
</dbReference>
<dbReference type="Pfam" id="PF00069">
    <property type="entry name" value="Pkinase"/>
    <property type="match status" value="1"/>
</dbReference>
<evidence type="ECO:0000256" key="7">
    <source>
        <dbReference type="ARBA" id="ARBA00022679"/>
    </source>
</evidence>
<evidence type="ECO:0000256" key="14">
    <source>
        <dbReference type="ARBA" id="ARBA00048679"/>
    </source>
</evidence>
<evidence type="ECO:0000256" key="1">
    <source>
        <dbReference type="ARBA" id="ARBA00003747"/>
    </source>
</evidence>
<evidence type="ECO:0000256" key="6">
    <source>
        <dbReference type="ARBA" id="ARBA00022527"/>
    </source>
</evidence>
<evidence type="ECO:0000259" key="15">
    <source>
        <dbReference type="PROSITE" id="PS50011"/>
    </source>
</evidence>